<dbReference type="SUPFAM" id="SSF53474">
    <property type="entry name" value="alpha/beta-Hydrolases"/>
    <property type="match status" value="1"/>
</dbReference>
<organism evidence="2 3">
    <name type="scientific">Tranquillimonas alkanivorans</name>
    <dbReference type="NCBI Taxonomy" id="441119"/>
    <lineage>
        <taxon>Bacteria</taxon>
        <taxon>Pseudomonadati</taxon>
        <taxon>Pseudomonadota</taxon>
        <taxon>Alphaproteobacteria</taxon>
        <taxon>Rhodobacterales</taxon>
        <taxon>Roseobacteraceae</taxon>
        <taxon>Tranquillimonas</taxon>
    </lineage>
</organism>
<proteinExistence type="predicted"/>
<evidence type="ECO:0000313" key="3">
    <source>
        <dbReference type="Proteomes" id="UP000199356"/>
    </source>
</evidence>
<dbReference type="RefSeq" id="WP_245759185.1">
    <property type="nucleotide sequence ID" value="NZ_FOXA01000003.1"/>
</dbReference>
<dbReference type="InterPro" id="IPR050228">
    <property type="entry name" value="Carboxylesterase_BioH"/>
</dbReference>
<dbReference type="Pfam" id="PF12697">
    <property type="entry name" value="Abhydrolase_6"/>
    <property type="match status" value="1"/>
</dbReference>
<dbReference type="InterPro" id="IPR029058">
    <property type="entry name" value="AB_hydrolase_fold"/>
</dbReference>
<dbReference type="PANTHER" id="PTHR43194">
    <property type="entry name" value="HYDROLASE ALPHA/BETA FOLD FAMILY"/>
    <property type="match status" value="1"/>
</dbReference>
<dbReference type="EMBL" id="FOXA01000003">
    <property type="protein sequence ID" value="SFP19444.1"/>
    <property type="molecule type" value="Genomic_DNA"/>
</dbReference>
<dbReference type="STRING" id="441119.SAMN04488047_103209"/>
<dbReference type="AlphaFoldDB" id="A0A1I5NCC8"/>
<protein>
    <submittedName>
        <fullName evidence="2">Pimeloyl-ACP methyl ester carboxylesterase</fullName>
    </submittedName>
</protein>
<reference evidence="2 3" key="1">
    <citation type="submission" date="2016-10" db="EMBL/GenBank/DDBJ databases">
        <authorList>
            <person name="de Groot N.N."/>
        </authorList>
    </citation>
    <scope>NUCLEOTIDE SEQUENCE [LARGE SCALE GENOMIC DNA]</scope>
    <source>
        <strain evidence="2 3">DSM 19547</strain>
    </source>
</reference>
<dbReference type="Proteomes" id="UP000199356">
    <property type="component" value="Unassembled WGS sequence"/>
</dbReference>
<keyword evidence="3" id="KW-1185">Reference proteome</keyword>
<accession>A0A1I5NCC8</accession>
<sequence>MNADGRAPAGIAVTHAGQGARRAVLAHCALAHAGAWRRLSARLDDALSMTAFDLPGHGRSAPWDGQGDYQERAVRIAESLCDGPADLIGHSFGATVMLRLALERPDLCRTLTLIEPVFFAAAAGTPEGTEAEREFAPYRAALDAGQPETAARIFHDLWGGPPGWSELPETGRRAMSERIHLVEAGSAGIHGDSGDMLAAGRLEALEAPVLIVDGSESRPVLDAIVRALMARLPDARRVTVEGAGHMVPLTHPDAVANAIRARFSL</sequence>
<dbReference type="InterPro" id="IPR000073">
    <property type="entry name" value="AB_hydrolase_1"/>
</dbReference>
<feature type="domain" description="AB hydrolase-1" evidence="1">
    <location>
        <begin position="24"/>
        <end position="258"/>
    </location>
</feature>
<dbReference type="Gene3D" id="3.40.50.1820">
    <property type="entry name" value="alpha/beta hydrolase"/>
    <property type="match status" value="1"/>
</dbReference>
<gene>
    <name evidence="2" type="ORF">SAMN04488047_103209</name>
</gene>
<evidence type="ECO:0000259" key="1">
    <source>
        <dbReference type="Pfam" id="PF12697"/>
    </source>
</evidence>
<name>A0A1I5NCC8_9RHOB</name>
<evidence type="ECO:0000313" key="2">
    <source>
        <dbReference type="EMBL" id="SFP19444.1"/>
    </source>
</evidence>
<dbReference type="PANTHER" id="PTHR43194:SF5">
    <property type="entry name" value="PIMELOYL-[ACYL-CARRIER PROTEIN] METHYL ESTER ESTERASE"/>
    <property type="match status" value="1"/>
</dbReference>